<dbReference type="PRINTS" id="PR00359">
    <property type="entry name" value="BP450"/>
</dbReference>
<dbReference type="InterPro" id="IPR036396">
    <property type="entry name" value="Cyt_P450_sf"/>
</dbReference>
<dbReference type="Gene3D" id="1.10.630.10">
    <property type="entry name" value="Cytochrome P450"/>
    <property type="match status" value="1"/>
</dbReference>
<gene>
    <name evidence="9" type="ORF">ACFYTF_09130</name>
</gene>
<keyword evidence="7 8" id="KW-0503">Monooxygenase</keyword>
<organism evidence="9 10">
    <name type="scientific">Nocardia thailandica</name>
    <dbReference type="NCBI Taxonomy" id="257275"/>
    <lineage>
        <taxon>Bacteria</taxon>
        <taxon>Bacillati</taxon>
        <taxon>Actinomycetota</taxon>
        <taxon>Actinomycetes</taxon>
        <taxon>Mycobacteriales</taxon>
        <taxon>Nocardiaceae</taxon>
        <taxon>Nocardia</taxon>
    </lineage>
</organism>
<dbReference type="InterPro" id="IPR002397">
    <property type="entry name" value="Cyt_P450_B"/>
</dbReference>
<dbReference type="EMBL" id="JBIAMX010000004">
    <property type="protein sequence ID" value="MFF0542990.1"/>
    <property type="molecule type" value="Genomic_DNA"/>
</dbReference>
<comment type="caution">
    <text evidence="9">The sequence shown here is derived from an EMBL/GenBank/DDBJ whole genome shotgun (WGS) entry which is preliminary data.</text>
</comment>
<evidence type="ECO:0000256" key="4">
    <source>
        <dbReference type="ARBA" id="ARBA00022723"/>
    </source>
</evidence>
<comment type="cofactor">
    <cofactor evidence="1">
        <name>heme</name>
        <dbReference type="ChEBI" id="CHEBI:30413"/>
    </cofactor>
</comment>
<keyword evidence="5 8" id="KW-0560">Oxidoreductase</keyword>
<accession>A0ABW6PKS0</accession>
<dbReference type="PROSITE" id="PS00086">
    <property type="entry name" value="CYTOCHROME_P450"/>
    <property type="match status" value="1"/>
</dbReference>
<dbReference type="InterPro" id="IPR017972">
    <property type="entry name" value="Cyt_P450_CS"/>
</dbReference>
<evidence type="ECO:0000256" key="2">
    <source>
        <dbReference type="ARBA" id="ARBA00010617"/>
    </source>
</evidence>
<dbReference type="SUPFAM" id="SSF48264">
    <property type="entry name" value="Cytochrome P450"/>
    <property type="match status" value="1"/>
</dbReference>
<evidence type="ECO:0000313" key="10">
    <source>
        <dbReference type="Proteomes" id="UP001601444"/>
    </source>
</evidence>
<evidence type="ECO:0000256" key="8">
    <source>
        <dbReference type="RuleBase" id="RU000461"/>
    </source>
</evidence>
<name>A0ABW6PKS0_9NOCA</name>
<keyword evidence="6 8" id="KW-0408">Iron</keyword>
<evidence type="ECO:0000256" key="1">
    <source>
        <dbReference type="ARBA" id="ARBA00001971"/>
    </source>
</evidence>
<proteinExistence type="inferred from homology"/>
<dbReference type="InterPro" id="IPR001128">
    <property type="entry name" value="Cyt_P450"/>
</dbReference>
<evidence type="ECO:0000256" key="5">
    <source>
        <dbReference type="ARBA" id="ARBA00023002"/>
    </source>
</evidence>
<evidence type="ECO:0000313" key="9">
    <source>
        <dbReference type="EMBL" id="MFF0542990.1"/>
    </source>
</evidence>
<dbReference type="RefSeq" id="WP_043656496.1">
    <property type="nucleotide sequence ID" value="NZ_JBIAMX010000004.1"/>
</dbReference>
<dbReference type="Pfam" id="PF00067">
    <property type="entry name" value="p450"/>
    <property type="match status" value="1"/>
</dbReference>
<sequence length="434" mass="48161">MAPDYWWRWVAEHGAARLLLRTHIVRRDPFARLLNGREGLHDPYPLIESLRGDGGLVRTPVSWVAFDHGLVRTILRDNRFGVRMPVPPEAPRFLRSRAESVVVPPNPVEAPSMLVIDAPEHTRMRKPVSSAFTPRAIARLRDRVESVTEELLDGMAAAPTADLIGDYAARLPIAIIAEMLGFPQADRDLFLRWGDNITPLLDIGIGWGSYRRAMRAIEPMNAYLTAHIEKLRRAPGEDILSTVVTENDLTTDELLANASLLMGAGFETTVNLIGNAVAALSARPDQRALLREDPDLWRNAVEETMRFDPPVQTTARRAMEPVEIGGVRVGADSTIILSLAGANRDPAVFAEPDRFDVTRDNAREHLGFSNGVHACLGASLARMEAEHALRALYTRFPDLRVEGAPRRRKLFTLHGFEHLPVRLGRDASVPQPVG</sequence>
<keyword evidence="4 8" id="KW-0479">Metal-binding</keyword>
<dbReference type="PRINTS" id="PR00385">
    <property type="entry name" value="P450"/>
</dbReference>
<protein>
    <submittedName>
        <fullName evidence="9">Cytochrome P450</fullName>
    </submittedName>
</protein>
<dbReference type="PANTHER" id="PTHR46696:SF4">
    <property type="entry name" value="BIOTIN BIOSYNTHESIS CYTOCHROME P450"/>
    <property type="match status" value="1"/>
</dbReference>
<evidence type="ECO:0000256" key="7">
    <source>
        <dbReference type="ARBA" id="ARBA00023033"/>
    </source>
</evidence>
<reference evidence="9 10" key="1">
    <citation type="submission" date="2024-10" db="EMBL/GenBank/DDBJ databases">
        <title>The Natural Products Discovery Center: Release of the First 8490 Sequenced Strains for Exploring Actinobacteria Biosynthetic Diversity.</title>
        <authorList>
            <person name="Kalkreuter E."/>
            <person name="Kautsar S.A."/>
            <person name="Yang D."/>
            <person name="Bader C.D."/>
            <person name="Teijaro C.N."/>
            <person name="Fluegel L."/>
            <person name="Davis C.M."/>
            <person name="Simpson J.R."/>
            <person name="Lauterbach L."/>
            <person name="Steele A.D."/>
            <person name="Gui C."/>
            <person name="Meng S."/>
            <person name="Li G."/>
            <person name="Viehrig K."/>
            <person name="Ye F."/>
            <person name="Su P."/>
            <person name="Kiefer A.F."/>
            <person name="Nichols A."/>
            <person name="Cepeda A.J."/>
            <person name="Yan W."/>
            <person name="Fan B."/>
            <person name="Jiang Y."/>
            <person name="Adhikari A."/>
            <person name="Zheng C.-J."/>
            <person name="Schuster L."/>
            <person name="Cowan T.M."/>
            <person name="Smanski M.J."/>
            <person name="Chevrette M.G."/>
            <person name="De Carvalho L.P.S."/>
            <person name="Shen B."/>
        </authorList>
    </citation>
    <scope>NUCLEOTIDE SEQUENCE [LARGE SCALE GENOMIC DNA]</scope>
    <source>
        <strain evidence="9 10">NPDC004045</strain>
    </source>
</reference>
<comment type="similarity">
    <text evidence="2 8">Belongs to the cytochrome P450 family.</text>
</comment>
<evidence type="ECO:0000256" key="6">
    <source>
        <dbReference type="ARBA" id="ARBA00023004"/>
    </source>
</evidence>
<evidence type="ECO:0000256" key="3">
    <source>
        <dbReference type="ARBA" id="ARBA00022617"/>
    </source>
</evidence>
<dbReference type="Proteomes" id="UP001601444">
    <property type="component" value="Unassembled WGS sequence"/>
</dbReference>
<keyword evidence="10" id="KW-1185">Reference proteome</keyword>
<keyword evidence="3 8" id="KW-0349">Heme</keyword>
<dbReference type="CDD" id="cd20625">
    <property type="entry name" value="CYP164-like"/>
    <property type="match status" value="1"/>
</dbReference>
<dbReference type="PANTHER" id="PTHR46696">
    <property type="entry name" value="P450, PUTATIVE (EUROFUNG)-RELATED"/>
    <property type="match status" value="1"/>
</dbReference>